<feature type="compositionally biased region" description="Low complexity" evidence="1">
    <location>
        <begin position="35"/>
        <end position="55"/>
    </location>
</feature>
<sequence length="306" mass="35490">MCCWPLQERTSRRRRPGQRCLIKTIGRSTSPPRAPRMQQPRAPGPGSWGTVRRSTSTLTTSRIASTSMRSKDKLDAMLGAARFETYYLAASKDTEKAVQLYRWNTRLAGALHTQLSYFEVLTRNAMNRTLQDWNDKECGHRDWSLENQSAELLYAMFNRPMGQARKWARKESRRRHHGHARKNAPLNHDDVVAQLTLGNWSNLLGEALPVHRPNAQILWRECLHRAFPNVDPGDRSREDIGKKFERLTHLRNRVSHQENLLQTNMRSRLNDMLAVLRAIDESYPGWAMVDSQVRQVAREDPRKSWS</sequence>
<gene>
    <name evidence="2" type="ORF">SAMN05444817_1216</name>
</gene>
<organism evidence="2 3">
    <name type="scientific">Corynebacterium appendicis CIP 107643</name>
    <dbReference type="NCBI Taxonomy" id="1161099"/>
    <lineage>
        <taxon>Bacteria</taxon>
        <taxon>Bacillati</taxon>
        <taxon>Actinomycetota</taxon>
        <taxon>Actinomycetes</taxon>
        <taxon>Mycobacteriales</taxon>
        <taxon>Corynebacteriaceae</taxon>
        <taxon>Corynebacterium</taxon>
    </lineage>
</organism>
<proteinExistence type="predicted"/>
<reference evidence="3" key="1">
    <citation type="submission" date="2017-01" db="EMBL/GenBank/DDBJ databases">
        <authorList>
            <person name="Varghese N."/>
            <person name="Submissions S."/>
        </authorList>
    </citation>
    <scope>NUCLEOTIDE SEQUENCE [LARGE SCALE GENOMIC DNA]</scope>
    <source>
        <strain evidence="3">DSM 44531</strain>
    </source>
</reference>
<evidence type="ECO:0000256" key="1">
    <source>
        <dbReference type="SAM" id="MobiDB-lite"/>
    </source>
</evidence>
<keyword evidence="3" id="KW-1185">Reference proteome</keyword>
<evidence type="ECO:0000313" key="2">
    <source>
        <dbReference type="EMBL" id="SIS60380.1"/>
    </source>
</evidence>
<dbReference type="EMBL" id="FTOF01000021">
    <property type="protein sequence ID" value="SIS60380.1"/>
    <property type="molecule type" value="Genomic_DNA"/>
</dbReference>
<accession>A0A1N7KFW0</accession>
<dbReference type="AlphaFoldDB" id="A0A1N7KFW0"/>
<feature type="region of interest" description="Disordered" evidence="1">
    <location>
        <begin position="23"/>
        <end position="55"/>
    </location>
</feature>
<dbReference type="Proteomes" id="UP000186292">
    <property type="component" value="Unassembled WGS sequence"/>
</dbReference>
<dbReference type="STRING" id="1161099.SAMN05444817_1216"/>
<evidence type="ECO:0000313" key="3">
    <source>
        <dbReference type="Proteomes" id="UP000186292"/>
    </source>
</evidence>
<protein>
    <submittedName>
        <fullName evidence="2">Abi-like protein</fullName>
    </submittedName>
</protein>
<name>A0A1N7KFW0_9CORY</name>